<dbReference type="GO" id="GO:0008441">
    <property type="term" value="F:3'(2'),5'-bisphosphate nucleotidase activity"/>
    <property type="evidence" value="ECO:0007669"/>
    <property type="project" value="UniProtKB-EC"/>
</dbReference>
<dbReference type="OrthoDB" id="411145at2759"/>
<proteinExistence type="inferred from homology"/>
<evidence type="ECO:0000256" key="1">
    <source>
        <dbReference type="ARBA" id="ARBA00001946"/>
    </source>
</evidence>
<feature type="binding site" evidence="7">
    <location>
        <position position="109"/>
    </location>
    <ligand>
        <name>Mg(2+)</name>
        <dbReference type="ChEBI" id="CHEBI:18420"/>
        <label>1</label>
        <note>catalytic</note>
    </ligand>
</feature>
<dbReference type="GO" id="GO:0046872">
    <property type="term" value="F:metal ion binding"/>
    <property type="evidence" value="ECO:0007669"/>
    <property type="project" value="UniProtKB-KW"/>
</dbReference>
<feature type="non-terminal residue" evidence="8">
    <location>
        <position position="1"/>
    </location>
</feature>
<dbReference type="PANTHER" id="PTHR43200:SF6">
    <property type="entry name" value="3'(2'),5'-BISPHOSPHATE NUCLEOTIDASE"/>
    <property type="match status" value="1"/>
</dbReference>
<protein>
    <recommendedName>
        <fullName evidence="3">3'(2'),5'-bisphosphate nucleotidase</fullName>
        <ecNumber evidence="3">3.1.3.7</ecNumber>
    </recommendedName>
</protein>
<dbReference type="SUPFAM" id="SSF56655">
    <property type="entry name" value="Carbohydrate phosphatase"/>
    <property type="match status" value="1"/>
</dbReference>
<evidence type="ECO:0000313" key="8">
    <source>
        <dbReference type="EMBL" id="CAG8777325.1"/>
    </source>
</evidence>
<dbReference type="PROSITE" id="PS00629">
    <property type="entry name" value="IMP_1"/>
    <property type="match status" value="1"/>
</dbReference>
<dbReference type="EMBL" id="CAJVPY010020865">
    <property type="protein sequence ID" value="CAG8777325.1"/>
    <property type="molecule type" value="Genomic_DNA"/>
</dbReference>
<dbReference type="Proteomes" id="UP000789405">
    <property type="component" value="Unassembled WGS sequence"/>
</dbReference>
<dbReference type="InterPro" id="IPR000760">
    <property type="entry name" value="Inositol_monophosphatase-like"/>
</dbReference>
<comment type="caution">
    <text evidence="8">The sequence shown here is derived from an EMBL/GenBank/DDBJ whole genome shotgun (WGS) entry which is preliminary data.</text>
</comment>
<feature type="binding site" evidence="7">
    <location>
        <position position="67"/>
    </location>
    <ligand>
        <name>Mg(2+)</name>
        <dbReference type="ChEBI" id="CHEBI:18420"/>
        <label>1</label>
        <note>catalytic</note>
    </ligand>
</feature>
<keyword evidence="6 7" id="KW-0460">Magnesium</keyword>
<dbReference type="AlphaFoldDB" id="A0A9N9JDT5"/>
<dbReference type="PRINTS" id="PR00377">
    <property type="entry name" value="IMPHPHTASES"/>
</dbReference>
<dbReference type="Gene3D" id="3.30.540.10">
    <property type="entry name" value="Fructose-1,6-Bisphosphatase, subunit A, domain 1"/>
    <property type="match status" value="2"/>
</dbReference>
<dbReference type="GO" id="GO:0000103">
    <property type="term" value="P:sulfate assimilation"/>
    <property type="evidence" value="ECO:0007669"/>
    <property type="project" value="TreeGrafter"/>
</dbReference>
<evidence type="ECO:0000256" key="2">
    <source>
        <dbReference type="ARBA" id="ARBA00009759"/>
    </source>
</evidence>
<keyword evidence="5" id="KW-0378">Hydrolase</keyword>
<keyword evidence="4 7" id="KW-0479">Metal-binding</keyword>
<dbReference type="CDD" id="cd01517">
    <property type="entry name" value="PAP_phosphatase"/>
    <property type="match status" value="1"/>
</dbReference>
<feature type="non-terminal residue" evidence="8">
    <location>
        <position position="310"/>
    </location>
</feature>
<dbReference type="Pfam" id="PF00459">
    <property type="entry name" value="Inositol_P"/>
    <property type="match status" value="1"/>
</dbReference>
<reference evidence="8" key="1">
    <citation type="submission" date="2021-06" db="EMBL/GenBank/DDBJ databases">
        <authorList>
            <person name="Kallberg Y."/>
            <person name="Tangrot J."/>
            <person name="Rosling A."/>
        </authorList>
    </citation>
    <scope>NUCLEOTIDE SEQUENCE</scope>
    <source>
        <strain evidence="8">MA453B</strain>
    </source>
</reference>
<evidence type="ECO:0000256" key="3">
    <source>
        <dbReference type="ARBA" id="ARBA00012633"/>
    </source>
</evidence>
<feature type="binding site" evidence="7">
    <location>
        <position position="106"/>
    </location>
    <ligand>
        <name>Mg(2+)</name>
        <dbReference type="ChEBI" id="CHEBI:18420"/>
        <label>1</label>
        <note>catalytic</note>
    </ligand>
</feature>
<name>A0A9N9JDT5_9GLOM</name>
<evidence type="ECO:0000256" key="7">
    <source>
        <dbReference type="PIRSR" id="PIRSR600760-2"/>
    </source>
</evidence>
<dbReference type="InterPro" id="IPR020583">
    <property type="entry name" value="Inositol_monoP_metal-BS"/>
</dbReference>
<evidence type="ECO:0000256" key="4">
    <source>
        <dbReference type="ARBA" id="ARBA00022723"/>
    </source>
</evidence>
<dbReference type="Gene3D" id="3.40.190.80">
    <property type="match status" value="1"/>
</dbReference>
<keyword evidence="9" id="KW-1185">Reference proteome</keyword>
<sequence>LATERAVAIDVVLQASKVCKNVFNTLIASDTLVKKDKSPVTIGDFSAQAVVNTLLYKAFPNDSIIGEENSKDLQGDSGKEMRDKLLDAIDRGTYGGGPTGRMWTLDPIDGTLGFLRGVKGQFAVGMCLIIDGIVSLSVIGCPNYPVDYKNPDGEKGIVFIAVKGQGAFQRKFSSTEETPIHMTEISSTSEASFCESLESDHSSQDDNAKVASLLGITKEPVRMDSMCKYCAVARGDVNIYLRLPNNVNHEEKIWNHAPGYLLVVEAGGIITNMDNEPLNFTLGRTLGKVNKGFVITHAKIHGQVLEAVQK</sequence>
<accession>A0A9N9JDT5</accession>
<evidence type="ECO:0000256" key="5">
    <source>
        <dbReference type="ARBA" id="ARBA00022801"/>
    </source>
</evidence>
<dbReference type="PANTHER" id="PTHR43200">
    <property type="entry name" value="PHOSPHATASE"/>
    <property type="match status" value="1"/>
</dbReference>
<evidence type="ECO:0000256" key="6">
    <source>
        <dbReference type="ARBA" id="ARBA00022842"/>
    </source>
</evidence>
<comment type="cofactor">
    <cofactor evidence="1 7">
        <name>Mg(2+)</name>
        <dbReference type="ChEBI" id="CHEBI:18420"/>
    </cofactor>
</comment>
<evidence type="ECO:0000313" key="9">
    <source>
        <dbReference type="Proteomes" id="UP000789405"/>
    </source>
</evidence>
<gene>
    <name evidence="8" type="ORF">DERYTH_LOCUS19276</name>
</gene>
<dbReference type="FunFam" id="3.40.190.80:FF:000003">
    <property type="entry name" value="PAP-specific phosphatase HAL2-like"/>
    <property type="match status" value="1"/>
</dbReference>
<organism evidence="8 9">
    <name type="scientific">Dentiscutata erythropus</name>
    <dbReference type="NCBI Taxonomy" id="1348616"/>
    <lineage>
        <taxon>Eukaryota</taxon>
        <taxon>Fungi</taxon>
        <taxon>Fungi incertae sedis</taxon>
        <taxon>Mucoromycota</taxon>
        <taxon>Glomeromycotina</taxon>
        <taxon>Glomeromycetes</taxon>
        <taxon>Diversisporales</taxon>
        <taxon>Gigasporaceae</taxon>
        <taxon>Dentiscutata</taxon>
    </lineage>
</organism>
<dbReference type="InterPro" id="IPR051090">
    <property type="entry name" value="Inositol_monoP_superfamily"/>
</dbReference>
<comment type="similarity">
    <text evidence="2">Belongs to the inositol monophosphatase superfamily.</text>
</comment>
<feature type="binding site" evidence="7">
    <location>
        <position position="108"/>
    </location>
    <ligand>
        <name>Mg(2+)</name>
        <dbReference type="ChEBI" id="CHEBI:18420"/>
        <label>1</label>
        <note>catalytic</note>
    </ligand>
</feature>
<dbReference type="EC" id="3.1.3.7" evidence="3"/>